<organism evidence="1 2">
    <name type="scientific">Desulfonema limicola</name>
    <dbReference type="NCBI Taxonomy" id="45656"/>
    <lineage>
        <taxon>Bacteria</taxon>
        <taxon>Pseudomonadati</taxon>
        <taxon>Thermodesulfobacteriota</taxon>
        <taxon>Desulfobacteria</taxon>
        <taxon>Desulfobacterales</taxon>
        <taxon>Desulfococcaceae</taxon>
        <taxon>Desulfonema</taxon>
    </lineage>
</organism>
<evidence type="ECO:0000313" key="2">
    <source>
        <dbReference type="Proteomes" id="UP000663720"/>
    </source>
</evidence>
<gene>
    <name evidence="1" type="ORF">dnl_53300</name>
</gene>
<dbReference type="Proteomes" id="UP000663720">
    <property type="component" value="Chromosome"/>
</dbReference>
<protein>
    <submittedName>
        <fullName evidence="1">Uncharacterized protein</fullName>
    </submittedName>
</protein>
<sequence>MNKGKVFLKFCFSSIVLDSKKILAVFYDYQKRENIIVIINKNILLKHLFLRSIV</sequence>
<reference evidence="1" key="1">
    <citation type="journal article" date="2021" name="Microb. Physiol.">
        <title>Proteogenomic Insights into the Physiology of Marine, Sulfate-Reducing, Filamentous Desulfonema limicola and Desulfonema magnum.</title>
        <authorList>
            <person name="Schnaars V."/>
            <person name="Wohlbrand L."/>
            <person name="Scheve S."/>
            <person name="Hinrichs C."/>
            <person name="Reinhardt R."/>
            <person name="Rabus R."/>
        </authorList>
    </citation>
    <scope>NUCLEOTIDE SEQUENCE</scope>
    <source>
        <strain evidence="1">5ac10</strain>
    </source>
</reference>
<evidence type="ECO:0000313" key="1">
    <source>
        <dbReference type="EMBL" id="QTA82943.1"/>
    </source>
</evidence>
<dbReference type="KEGG" id="dli:dnl_53300"/>
<dbReference type="AlphaFoldDB" id="A0A975BCQ6"/>
<keyword evidence="2" id="KW-1185">Reference proteome</keyword>
<accession>A0A975BCQ6</accession>
<proteinExistence type="predicted"/>
<name>A0A975BCQ6_9BACT</name>
<dbReference type="EMBL" id="CP061799">
    <property type="protein sequence ID" value="QTA82943.1"/>
    <property type="molecule type" value="Genomic_DNA"/>
</dbReference>